<dbReference type="SMART" id="SM00895">
    <property type="entry name" value="FCD"/>
    <property type="match status" value="1"/>
</dbReference>
<dbReference type="InterPro" id="IPR036388">
    <property type="entry name" value="WH-like_DNA-bd_sf"/>
</dbReference>
<dbReference type="InterPro" id="IPR008920">
    <property type="entry name" value="TF_FadR/GntR_C"/>
</dbReference>
<dbReference type="OrthoDB" id="261145at2"/>
<dbReference type="SMART" id="SM00345">
    <property type="entry name" value="HTH_GNTR"/>
    <property type="match status" value="1"/>
</dbReference>
<keyword evidence="3" id="KW-0804">Transcription</keyword>
<dbReference type="Gene3D" id="1.10.10.10">
    <property type="entry name" value="Winged helix-like DNA-binding domain superfamily/Winged helix DNA-binding domain"/>
    <property type="match status" value="1"/>
</dbReference>
<organism evidence="5 6">
    <name type="scientific">Gimesia aquarii</name>
    <dbReference type="NCBI Taxonomy" id="2527964"/>
    <lineage>
        <taxon>Bacteria</taxon>
        <taxon>Pseudomonadati</taxon>
        <taxon>Planctomycetota</taxon>
        <taxon>Planctomycetia</taxon>
        <taxon>Planctomycetales</taxon>
        <taxon>Planctomycetaceae</taxon>
        <taxon>Gimesia</taxon>
    </lineage>
</organism>
<dbReference type="RefSeq" id="WP_145179001.1">
    <property type="nucleotide sequence ID" value="NZ_CP037422.1"/>
</dbReference>
<dbReference type="GO" id="GO:0003677">
    <property type="term" value="F:DNA binding"/>
    <property type="evidence" value="ECO:0007669"/>
    <property type="project" value="UniProtKB-KW"/>
</dbReference>
<keyword evidence="2" id="KW-0238">DNA-binding</keyword>
<dbReference type="Proteomes" id="UP000318384">
    <property type="component" value="Chromosome"/>
</dbReference>
<protein>
    <submittedName>
        <fullName evidence="5">HTH-type transcriptional regulator LutR</fullName>
    </submittedName>
</protein>
<dbReference type="SUPFAM" id="SSF46785">
    <property type="entry name" value="Winged helix' DNA-binding domain"/>
    <property type="match status" value="1"/>
</dbReference>
<accession>A0A517X0Y8</accession>
<dbReference type="PRINTS" id="PR00035">
    <property type="entry name" value="HTHGNTR"/>
</dbReference>
<dbReference type="Gene3D" id="1.20.120.530">
    <property type="entry name" value="GntR ligand-binding domain-like"/>
    <property type="match status" value="1"/>
</dbReference>
<dbReference type="InterPro" id="IPR011711">
    <property type="entry name" value="GntR_C"/>
</dbReference>
<evidence type="ECO:0000256" key="3">
    <source>
        <dbReference type="ARBA" id="ARBA00023163"/>
    </source>
</evidence>
<evidence type="ECO:0000313" key="5">
    <source>
        <dbReference type="EMBL" id="QDU11162.1"/>
    </source>
</evidence>
<reference evidence="5 6" key="1">
    <citation type="submission" date="2019-03" db="EMBL/GenBank/DDBJ databases">
        <title>Deep-cultivation of Planctomycetes and their phenomic and genomic characterization uncovers novel biology.</title>
        <authorList>
            <person name="Wiegand S."/>
            <person name="Jogler M."/>
            <person name="Boedeker C."/>
            <person name="Pinto D."/>
            <person name="Vollmers J."/>
            <person name="Rivas-Marin E."/>
            <person name="Kohn T."/>
            <person name="Peeters S.H."/>
            <person name="Heuer A."/>
            <person name="Rast P."/>
            <person name="Oberbeckmann S."/>
            <person name="Bunk B."/>
            <person name="Jeske O."/>
            <person name="Meyerdierks A."/>
            <person name="Storesund J.E."/>
            <person name="Kallscheuer N."/>
            <person name="Luecker S."/>
            <person name="Lage O.M."/>
            <person name="Pohl T."/>
            <person name="Merkel B.J."/>
            <person name="Hornburger P."/>
            <person name="Mueller R.-W."/>
            <person name="Bruemmer F."/>
            <person name="Labrenz M."/>
            <person name="Spormann A.M."/>
            <person name="Op den Camp H."/>
            <person name="Overmann J."/>
            <person name="Amann R."/>
            <person name="Jetten M.S.M."/>
            <person name="Mascher T."/>
            <person name="Medema M.H."/>
            <person name="Devos D.P."/>
            <person name="Kaster A.-K."/>
            <person name="Ovreas L."/>
            <person name="Rohde M."/>
            <person name="Galperin M.Y."/>
            <person name="Jogler C."/>
        </authorList>
    </citation>
    <scope>NUCLEOTIDE SEQUENCE [LARGE SCALE GENOMIC DNA]</scope>
    <source>
        <strain evidence="5 6">V202</strain>
    </source>
</reference>
<sequence length="241" mass="27180">MPEEPRKNLSYQLSERIREYIEQAELPDGSLFMTEAEVAEQFDVSRAVAREAVGQLRAIGLLEGRQRKGLIIRRPDPVKLFSASLPFLAKSKQDVSELSRLRYVLEVGAVELAVKNASPSQITQLMNIAEQMKTVINSKTQVNQGKELDIAFHSLLLEMTGSKIIAGMQRVLVDFFGNIAISDSLDDSSTERIAWEHTELAEAIRDQDIERARALIRMQLRHYLPEAESESQLDEKTAKVN</sequence>
<proteinExistence type="predicted"/>
<dbReference type="GO" id="GO:0003700">
    <property type="term" value="F:DNA-binding transcription factor activity"/>
    <property type="evidence" value="ECO:0007669"/>
    <property type="project" value="InterPro"/>
</dbReference>
<keyword evidence="6" id="KW-1185">Reference proteome</keyword>
<dbReference type="EMBL" id="CP037422">
    <property type="protein sequence ID" value="QDU11162.1"/>
    <property type="molecule type" value="Genomic_DNA"/>
</dbReference>
<dbReference type="InterPro" id="IPR000524">
    <property type="entry name" value="Tscrpt_reg_HTH_GntR"/>
</dbReference>
<name>A0A517X0Y8_9PLAN</name>
<dbReference type="InterPro" id="IPR036390">
    <property type="entry name" value="WH_DNA-bd_sf"/>
</dbReference>
<dbReference type="Pfam" id="PF00392">
    <property type="entry name" value="GntR"/>
    <property type="match status" value="1"/>
</dbReference>
<dbReference type="Pfam" id="PF07729">
    <property type="entry name" value="FCD"/>
    <property type="match status" value="1"/>
</dbReference>
<dbReference type="PANTHER" id="PTHR43537:SF5">
    <property type="entry name" value="UXU OPERON TRANSCRIPTIONAL REGULATOR"/>
    <property type="match status" value="1"/>
</dbReference>
<dbReference type="SUPFAM" id="SSF48008">
    <property type="entry name" value="GntR ligand-binding domain-like"/>
    <property type="match status" value="1"/>
</dbReference>
<evidence type="ECO:0000259" key="4">
    <source>
        <dbReference type="PROSITE" id="PS50949"/>
    </source>
</evidence>
<gene>
    <name evidence="5" type="primary">lutR_4</name>
    <name evidence="5" type="ORF">V202x_45780</name>
</gene>
<feature type="domain" description="HTH gntR-type" evidence="4">
    <location>
        <begin position="7"/>
        <end position="75"/>
    </location>
</feature>
<evidence type="ECO:0000313" key="6">
    <source>
        <dbReference type="Proteomes" id="UP000318384"/>
    </source>
</evidence>
<evidence type="ECO:0000256" key="2">
    <source>
        <dbReference type="ARBA" id="ARBA00023125"/>
    </source>
</evidence>
<dbReference type="CDD" id="cd07377">
    <property type="entry name" value="WHTH_GntR"/>
    <property type="match status" value="1"/>
</dbReference>
<keyword evidence="1" id="KW-0805">Transcription regulation</keyword>
<evidence type="ECO:0000256" key="1">
    <source>
        <dbReference type="ARBA" id="ARBA00023015"/>
    </source>
</evidence>
<dbReference type="AlphaFoldDB" id="A0A517X0Y8"/>
<dbReference type="PANTHER" id="PTHR43537">
    <property type="entry name" value="TRANSCRIPTIONAL REGULATOR, GNTR FAMILY"/>
    <property type="match status" value="1"/>
</dbReference>
<dbReference type="PROSITE" id="PS50949">
    <property type="entry name" value="HTH_GNTR"/>
    <property type="match status" value="1"/>
</dbReference>